<gene>
    <name evidence="6" type="ORF">SLS59_000809</name>
</gene>
<protein>
    <recommendedName>
        <fullName evidence="5">FAD-binding domain-containing protein</fullName>
    </recommendedName>
</protein>
<comment type="caution">
    <text evidence="6">The sequence shown here is derived from an EMBL/GenBank/DDBJ whole genome shotgun (WGS) entry which is preliminary data.</text>
</comment>
<reference evidence="6 7" key="1">
    <citation type="submission" date="2024-02" db="EMBL/GenBank/DDBJ databases">
        <title>De novo assembly and annotation of 12 fungi associated with fruit tree decline syndrome in Ontario, Canada.</title>
        <authorList>
            <person name="Sulman M."/>
            <person name="Ellouze W."/>
            <person name="Ilyukhin E."/>
        </authorList>
    </citation>
    <scope>NUCLEOTIDE SEQUENCE [LARGE SCALE GENOMIC DNA]</scope>
    <source>
        <strain evidence="6 7">M97-236</strain>
    </source>
</reference>
<accession>A0ABR3S3A1</accession>
<keyword evidence="4" id="KW-1133">Transmembrane helix</keyword>
<evidence type="ECO:0000256" key="2">
    <source>
        <dbReference type="ARBA" id="ARBA00022827"/>
    </source>
</evidence>
<evidence type="ECO:0000256" key="1">
    <source>
        <dbReference type="ARBA" id="ARBA00022630"/>
    </source>
</evidence>
<keyword evidence="7" id="KW-1185">Reference proteome</keyword>
<proteinExistence type="predicted"/>
<evidence type="ECO:0000259" key="5">
    <source>
        <dbReference type="Pfam" id="PF01494"/>
    </source>
</evidence>
<dbReference type="Proteomes" id="UP001521222">
    <property type="component" value="Unassembled WGS sequence"/>
</dbReference>
<name>A0ABR3S3A1_9PLEO</name>
<dbReference type="PANTHER" id="PTHR46720">
    <property type="entry name" value="HYDROXYLASE, PUTATIVE (AFU_ORTHOLOGUE AFUA_3G01460)-RELATED"/>
    <property type="match status" value="1"/>
</dbReference>
<dbReference type="PRINTS" id="PR00420">
    <property type="entry name" value="RNGMNOXGNASE"/>
</dbReference>
<evidence type="ECO:0000313" key="6">
    <source>
        <dbReference type="EMBL" id="KAL1611168.1"/>
    </source>
</evidence>
<dbReference type="SUPFAM" id="SSF51905">
    <property type="entry name" value="FAD/NAD(P)-binding domain"/>
    <property type="match status" value="1"/>
</dbReference>
<keyword evidence="4" id="KW-0472">Membrane</keyword>
<evidence type="ECO:0000256" key="3">
    <source>
        <dbReference type="ARBA" id="ARBA00023002"/>
    </source>
</evidence>
<sequence length="440" mass="49051">MADRQFNVAIIGAGIGGLALAIGLTHHGVPFTVYESAPAFAAIGAGVGLGPNALRAMDLIDKRFRDKYMEIATGNLKPEKKHVMMEAMRMEEGLGEGESWWGNGEWGAPYFERTGAHRKDLLDIMTSFIDKNRVQFNRAVANVEQRHGQVTLTFTDGRVASHAAAVGCGGIKGLTRRAVLADRFPEAVEPQYTYKYVYRTIISIEDAKEILGDLATDAKMYMSKDCNLSTYPISEGKQVNVVAFRRDVGPWKHAGNTYDVDRQAMLEDFAAIRVDQRLLKLLEFVKPTRWAIFDHPNTPTYYKSLICLLGDVAHASGPHQGAGAGQGLEDALILTHALGRLYTASSVSLDTESDLRMKSIEAAFQAYDEVRRPRAQKQVSTARECGEVYNLRDPKTGKDLSIEEALQDLNGRFEWLWQHNLESDVRRVEGRTEELLRELK</sequence>
<keyword evidence="4" id="KW-0812">Transmembrane</keyword>
<keyword evidence="2" id="KW-0274">FAD</keyword>
<evidence type="ECO:0000313" key="7">
    <source>
        <dbReference type="Proteomes" id="UP001521222"/>
    </source>
</evidence>
<dbReference type="PANTHER" id="PTHR46720:SF3">
    <property type="entry name" value="FAD-BINDING DOMAIN-CONTAINING PROTEIN-RELATED"/>
    <property type="match status" value="1"/>
</dbReference>
<feature type="transmembrane region" description="Helical" evidence="4">
    <location>
        <begin position="7"/>
        <end position="25"/>
    </location>
</feature>
<dbReference type="InterPro" id="IPR051104">
    <property type="entry name" value="FAD_monoxygenase"/>
</dbReference>
<feature type="domain" description="FAD-binding" evidence="5">
    <location>
        <begin position="7"/>
        <end position="364"/>
    </location>
</feature>
<organism evidence="6 7">
    <name type="scientific">Nothophoma quercina</name>
    <dbReference type="NCBI Taxonomy" id="749835"/>
    <lineage>
        <taxon>Eukaryota</taxon>
        <taxon>Fungi</taxon>
        <taxon>Dikarya</taxon>
        <taxon>Ascomycota</taxon>
        <taxon>Pezizomycotina</taxon>
        <taxon>Dothideomycetes</taxon>
        <taxon>Pleosporomycetidae</taxon>
        <taxon>Pleosporales</taxon>
        <taxon>Pleosporineae</taxon>
        <taxon>Didymellaceae</taxon>
        <taxon>Nothophoma</taxon>
    </lineage>
</organism>
<keyword evidence="3" id="KW-0560">Oxidoreductase</keyword>
<evidence type="ECO:0000256" key="4">
    <source>
        <dbReference type="SAM" id="Phobius"/>
    </source>
</evidence>
<dbReference type="EMBL" id="JAKIXB020000002">
    <property type="protein sequence ID" value="KAL1611168.1"/>
    <property type="molecule type" value="Genomic_DNA"/>
</dbReference>
<dbReference type="Pfam" id="PF01494">
    <property type="entry name" value="FAD_binding_3"/>
    <property type="match status" value="1"/>
</dbReference>
<dbReference type="InterPro" id="IPR002938">
    <property type="entry name" value="FAD-bd"/>
</dbReference>
<dbReference type="Gene3D" id="3.50.50.60">
    <property type="entry name" value="FAD/NAD(P)-binding domain"/>
    <property type="match status" value="1"/>
</dbReference>
<dbReference type="InterPro" id="IPR036188">
    <property type="entry name" value="FAD/NAD-bd_sf"/>
</dbReference>
<keyword evidence="1" id="KW-0285">Flavoprotein</keyword>